<dbReference type="RefSeq" id="WP_169433527.1">
    <property type="nucleotide sequence ID" value="NZ_CP051685.1"/>
</dbReference>
<protein>
    <submittedName>
        <fullName evidence="1">Uncharacterized protein</fullName>
    </submittedName>
</protein>
<dbReference type="AlphaFoldDB" id="A0A7Z2VSH5"/>
<sequence>MDQGKKPTAAERNEKVRAVLLAAGEPLEPVEIAERIGEDWCRWNGMGMGSAVTPALRQIGAKNIKGKWALKAPQGEDAGPIGSFDPIPHQVMRRDRWEGRHAATVQQK</sequence>
<organism evidence="1 2">
    <name type="scientific">Massilia forsythiae</name>
    <dbReference type="NCBI Taxonomy" id="2728020"/>
    <lineage>
        <taxon>Bacteria</taxon>
        <taxon>Pseudomonadati</taxon>
        <taxon>Pseudomonadota</taxon>
        <taxon>Betaproteobacteria</taxon>
        <taxon>Burkholderiales</taxon>
        <taxon>Oxalobacteraceae</taxon>
        <taxon>Telluria group</taxon>
        <taxon>Massilia</taxon>
    </lineage>
</organism>
<reference evidence="1 2" key="1">
    <citation type="submission" date="2020-04" db="EMBL/GenBank/DDBJ databases">
        <title>Genome sequencing of novel species.</title>
        <authorList>
            <person name="Heo J."/>
            <person name="Kim S.-J."/>
            <person name="Kim J.-S."/>
            <person name="Hong S.-B."/>
            <person name="Kwon S.-W."/>
        </authorList>
    </citation>
    <scope>NUCLEOTIDE SEQUENCE [LARGE SCALE GENOMIC DNA]</scope>
    <source>
        <strain evidence="1 2">GN2-R2</strain>
    </source>
</reference>
<evidence type="ECO:0000313" key="2">
    <source>
        <dbReference type="Proteomes" id="UP000502415"/>
    </source>
</evidence>
<dbReference type="EMBL" id="CP051685">
    <property type="protein sequence ID" value="QJD98627.1"/>
    <property type="molecule type" value="Genomic_DNA"/>
</dbReference>
<proteinExistence type="predicted"/>
<dbReference type="KEGG" id="mfy:HH212_00040"/>
<accession>A0A7Z2VSH5</accession>
<keyword evidence="2" id="KW-1185">Reference proteome</keyword>
<evidence type="ECO:0000313" key="1">
    <source>
        <dbReference type="EMBL" id="QJD98627.1"/>
    </source>
</evidence>
<dbReference type="Proteomes" id="UP000502415">
    <property type="component" value="Chromosome"/>
</dbReference>
<name>A0A7Z2VSH5_9BURK</name>
<gene>
    <name evidence="1" type="ORF">HH212_00040</name>
</gene>